<dbReference type="AlphaFoldDB" id="A0AAV3Z6Y4"/>
<accession>A0AAV3Z6Y4</accession>
<proteinExistence type="predicted"/>
<protein>
    <recommendedName>
        <fullName evidence="3">TLDc domain-containing protein</fullName>
    </recommendedName>
</protein>
<dbReference type="EMBL" id="BLXT01002155">
    <property type="protein sequence ID" value="GFN91665.1"/>
    <property type="molecule type" value="Genomic_DNA"/>
</dbReference>
<evidence type="ECO:0008006" key="3">
    <source>
        <dbReference type="Google" id="ProtNLM"/>
    </source>
</evidence>
<organism evidence="1 2">
    <name type="scientific">Plakobranchus ocellatus</name>
    <dbReference type="NCBI Taxonomy" id="259542"/>
    <lineage>
        <taxon>Eukaryota</taxon>
        <taxon>Metazoa</taxon>
        <taxon>Spiralia</taxon>
        <taxon>Lophotrochozoa</taxon>
        <taxon>Mollusca</taxon>
        <taxon>Gastropoda</taxon>
        <taxon>Heterobranchia</taxon>
        <taxon>Euthyneura</taxon>
        <taxon>Panpulmonata</taxon>
        <taxon>Sacoglossa</taxon>
        <taxon>Placobranchoidea</taxon>
        <taxon>Plakobranchidae</taxon>
        <taxon>Plakobranchus</taxon>
    </lineage>
</organism>
<name>A0AAV3Z6Y4_9GAST</name>
<keyword evidence="2" id="KW-1185">Reference proteome</keyword>
<comment type="caution">
    <text evidence="1">The sequence shown here is derived from an EMBL/GenBank/DDBJ whole genome shotgun (WGS) entry which is preliminary data.</text>
</comment>
<sequence>MSLSKCAECLLLSEKYDLPWDSEYSRATANIFVLPPDRNISINTCDMGENMADWRSESRESLWMGNSSSFLVATHNTFTLIITFDDERSKMGVFYLFVSSPESRKPPVSLYLRKTIEGTSLTLFLGIGGDRYPAAVHTSTNSFFFGLGFRCNDMLSCLNATTVGLLETSPDSLAKRNIYIFFEERLSSSLPVGKDYLERRVWTVFYKSTPARKYVDYTRVLLFPTGLYDKSEFSVHIIITSDYFPCTREKRPTPYFPHRKGKGIRKIQM</sequence>
<reference evidence="1 2" key="1">
    <citation type="journal article" date="2021" name="Elife">
        <title>Chloroplast acquisition without the gene transfer in kleptoplastic sea slugs, Plakobranchus ocellatus.</title>
        <authorList>
            <person name="Maeda T."/>
            <person name="Takahashi S."/>
            <person name="Yoshida T."/>
            <person name="Shimamura S."/>
            <person name="Takaki Y."/>
            <person name="Nagai Y."/>
            <person name="Toyoda A."/>
            <person name="Suzuki Y."/>
            <person name="Arimoto A."/>
            <person name="Ishii H."/>
            <person name="Satoh N."/>
            <person name="Nishiyama T."/>
            <person name="Hasebe M."/>
            <person name="Maruyama T."/>
            <person name="Minagawa J."/>
            <person name="Obokata J."/>
            <person name="Shigenobu S."/>
        </authorList>
    </citation>
    <scope>NUCLEOTIDE SEQUENCE [LARGE SCALE GENOMIC DNA]</scope>
</reference>
<dbReference type="Proteomes" id="UP000735302">
    <property type="component" value="Unassembled WGS sequence"/>
</dbReference>
<gene>
    <name evidence="1" type="ORF">PoB_001817100</name>
</gene>
<evidence type="ECO:0000313" key="2">
    <source>
        <dbReference type="Proteomes" id="UP000735302"/>
    </source>
</evidence>
<evidence type="ECO:0000313" key="1">
    <source>
        <dbReference type="EMBL" id="GFN91665.1"/>
    </source>
</evidence>